<evidence type="ECO:0000256" key="4">
    <source>
        <dbReference type="ARBA" id="ARBA00023306"/>
    </source>
</evidence>
<sequence>MNNLSQIEALLFVSGDEGISMKNMSIITGFDRSAIQGLLEELVVKYDTDLSSALQIRESDDVYRLVTKPELGGTVKQYFDSPVNATLSQAQLETLVIVAYKQPITRVEIDTIRGVQSSGTLQKLALRQLVHEVGRKDEPGRPIMFGTTDEFLDYFGLKSIEELPPLPDFNMLELGDDIDGELFTSAFDVHQSESEKENV</sequence>
<dbReference type="Proteomes" id="UP000239237">
    <property type="component" value="Unassembled WGS sequence"/>
</dbReference>
<dbReference type="GO" id="GO:0051304">
    <property type="term" value="P:chromosome separation"/>
    <property type="evidence" value="ECO:0007669"/>
    <property type="project" value="InterPro"/>
</dbReference>
<dbReference type="EMBL" id="OKQU01000001">
    <property type="protein sequence ID" value="SPE06532.1"/>
    <property type="molecule type" value="Genomic_DNA"/>
</dbReference>
<keyword evidence="1 5" id="KW-0963">Cytoplasm</keyword>
<reference evidence="7 8" key="2">
    <citation type="submission" date="2018-02" db="EMBL/GenBank/DDBJ databases">
        <authorList>
            <person name="Cohen D.B."/>
            <person name="Kent A.D."/>
        </authorList>
    </citation>
    <scope>NUCLEOTIDE SEQUENCE [LARGE SCALE GENOMIC DNA]</scope>
    <source>
        <strain evidence="7 8">CECT 9216</strain>
    </source>
</reference>
<dbReference type="GO" id="GO:0005737">
    <property type="term" value="C:cytoplasm"/>
    <property type="evidence" value="ECO:0007669"/>
    <property type="project" value="UniProtKB-SubCell"/>
</dbReference>
<name>A0A2N9K7H0_9LACO</name>
<gene>
    <name evidence="5 7" type="primary">scpB</name>
    <name evidence="6" type="ORF">LES8486_00282</name>
    <name evidence="7" type="ORF">LES9216_00429</name>
</gene>
<dbReference type="Pfam" id="PF04079">
    <property type="entry name" value="SMC_ScpB"/>
    <property type="match status" value="1"/>
</dbReference>
<organism evidence="7 8">
    <name type="scientific">Leuconostoc suionicum</name>
    <dbReference type="NCBI Taxonomy" id="1511761"/>
    <lineage>
        <taxon>Bacteria</taxon>
        <taxon>Bacillati</taxon>
        <taxon>Bacillota</taxon>
        <taxon>Bacilli</taxon>
        <taxon>Lactobacillales</taxon>
        <taxon>Lactobacillaceae</taxon>
        <taxon>Leuconostoc</taxon>
    </lineage>
</organism>
<dbReference type="Proteomes" id="UP000237923">
    <property type="component" value="Unassembled WGS sequence"/>
</dbReference>
<keyword evidence="4 5" id="KW-0131">Cell cycle</keyword>
<dbReference type="GeneID" id="99674353"/>
<dbReference type="RefSeq" id="WP_072613808.1">
    <property type="nucleotide sequence ID" value="NZ_AP017935.1"/>
</dbReference>
<comment type="function">
    <text evidence="5">Participates in chromosomal partition during cell division. May act via the formation of a condensin-like complex containing Smc and ScpA that pull DNA away from mid-cell into both cell halves.</text>
</comment>
<evidence type="ECO:0000256" key="2">
    <source>
        <dbReference type="ARBA" id="ARBA00022618"/>
    </source>
</evidence>
<dbReference type="PIRSF" id="PIRSF019345">
    <property type="entry name" value="ScpB"/>
    <property type="match status" value="1"/>
</dbReference>
<proteinExistence type="inferred from homology"/>
<evidence type="ECO:0000313" key="7">
    <source>
        <dbReference type="EMBL" id="SPE06532.1"/>
    </source>
</evidence>
<keyword evidence="9" id="KW-1185">Reference proteome</keyword>
<dbReference type="EMBL" id="OKQR01000001">
    <property type="protein sequence ID" value="SPD91307.1"/>
    <property type="molecule type" value="Genomic_DNA"/>
</dbReference>
<keyword evidence="3 5" id="KW-0159">Chromosome partition</keyword>
<dbReference type="AlphaFoldDB" id="A0A2N9K7H0"/>
<dbReference type="HAMAP" id="MF_01804">
    <property type="entry name" value="ScpB"/>
    <property type="match status" value="1"/>
</dbReference>
<evidence type="ECO:0000313" key="6">
    <source>
        <dbReference type="EMBL" id="SPD91307.1"/>
    </source>
</evidence>
<protein>
    <recommendedName>
        <fullName evidence="5">Segregation and condensation protein B</fullName>
    </recommendedName>
</protein>
<comment type="subcellular location">
    <subcellularLocation>
        <location evidence="5">Cytoplasm</location>
    </subcellularLocation>
    <text evidence="5">Associated with two foci at the outer edges of the nucleoid region in young cells, and at four foci within both cell halves in older cells.</text>
</comment>
<dbReference type="KEGG" id="lsu:A6B45_06075"/>
<dbReference type="SUPFAM" id="SSF46785">
    <property type="entry name" value="Winged helix' DNA-binding domain"/>
    <property type="match status" value="2"/>
</dbReference>
<evidence type="ECO:0000256" key="5">
    <source>
        <dbReference type="HAMAP-Rule" id="MF_01804"/>
    </source>
</evidence>
<comment type="subunit">
    <text evidence="5">Homodimer. Homodimerization may be required to stabilize the binding of ScpA to the Smc head domains. Component of a cohesin-like complex composed of ScpA, ScpB and the Smc homodimer, in which ScpA and ScpB bind to the head domain of Smc. The presence of the three proteins is required for the association of the complex with DNA.</text>
</comment>
<dbReference type="InterPro" id="IPR036388">
    <property type="entry name" value="WH-like_DNA-bd_sf"/>
</dbReference>
<dbReference type="GO" id="GO:0006260">
    <property type="term" value="P:DNA replication"/>
    <property type="evidence" value="ECO:0007669"/>
    <property type="project" value="UniProtKB-UniRule"/>
</dbReference>
<dbReference type="GO" id="GO:0051301">
    <property type="term" value="P:cell division"/>
    <property type="evidence" value="ECO:0007669"/>
    <property type="project" value="UniProtKB-KW"/>
</dbReference>
<evidence type="ECO:0000313" key="9">
    <source>
        <dbReference type="Proteomes" id="UP000239237"/>
    </source>
</evidence>
<accession>A0A2N9K7H0</accession>
<dbReference type="PANTHER" id="PTHR34298:SF2">
    <property type="entry name" value="SEGREGATION AND CONDENSATION PROTEIN B"/>
    <property type="match status" value="1"/>
</dbReference>
<keyword evidence="2 5" id="KW-0132">Cell division</keyword>
<dbReference type="Gene3D" id="1.10.10.10">
    <property type="entry name" value="Winged helix-like DNA-binding domain superfamily/Winged helix DNA-binding domain"/>
    <property type="match status" value="2"/>
</dbReference>
<reference evidence="6 9" key="1">
    <citation type="submission" date="2018-02" db="EMBL/GenBank/DDBJ databases">
        <authorList>
            <person name="Rodrigo-Torres L."/>
            <person name="Arahal R. D."/>
            <person name="Lucena T."/>
        </authorList>
    </citation>
    <scope>NUCLEOTIDE SEQUENCE [LARGE SCALE GENOMIC DNA]</scope>
    <source>
        <strain evidence="6 9">CECT 8486</strain>
    </source>
</reference>
<evidence type="ECO:0000256" key="1">
    <source>
        <dbReference type="ARBA" id="ARBA00022490"/>
    </source>
</evidence>
<evidence type="ECO:0000313" key="8">
    <source>
        <dbReference type="Proteomes" id="UP000237923"/>
    </source>
</evidence>
<evidence type="ECO:0000256" key="3">
    <source>
        <dbReference type="ARBA" id="ARBA00022829"/>
    </source>
</evidence>
<dbReference type="InterPro" id="IPR036390">
    <property type="entry name" value="WH_DNA-bd_sf"/>
</dbReference>
<dbReference type="InterPro" id="IPR005234">
    <property type="entry name" value="ScpB_csome_segregation"/>
</dbReference>
<dbReference type="NCBIfam" id="TIGR00281">
    <property type="entry name" value="SMC-Scp complex subunit ScpB"/>
    <property type="match status" value="1"/>
</dbReference>
<comment type="similarity">
    <text evidence="5">Belongs to the ScpB family.</text>
</comment>
<dbReference type="PANTHER" id="PTHR34298">
    <property type="entry name" value="SEGREGATION AND CONDENSATION PROTEIN B"/>
    <property type="match status" value="1"/>
</dbReference>